<accession>A0A210QMP8</accession>
<feature type="transmembrane region" description="Helical" evidence="1">
    <location>
        <begin position="228"/>
        <end position="251"/>
    </location>
</feature>
<name>A0A210QMP8_MIZYE</name>
<organism evidence="2 3">
    <name type="scientific">Mizuhopecten yessoensis</name>
    <name type="common">Japanese scallop</name>
    <name type="synonym">Patinopecten yessoensis</name>
    <dbReference type="NCBI Taxonomy" id="6573"/>
    <lineage>
        <taxon>Eukaryota</taxon>
        <taxon>Metazoa</taxon>
        <taxon>Spiralia</taxon>
        <taxon>Lophotrochozoa</taxon>
        <taxon>Mollusca</taxon>
        <taxon>Bivalvia</taxon>
        <taxon>Autobranchia</taxon>
        <taxon>Pteriomorphia</taxon>
        <taxon>Pectinida</taxon>
        <taxon>Pectinoidea</taxon>
        <taxon>Pectinidae</taxon>
        <taxon>Mizuhopecten</taxon>
    </lineage>
</organism>
<dbReference type="Proteomes" id="UP000242188">
    <property type="component" value="Unassembled WGS sequence"/>
</dbReference>
<dbReference type="InterPro" id="IPR036364">
    <property type="entry name" value="SEA_dom_sf"/>
</dbReference>
<gene>
    <name evidence="2" type="ORF">KP79_PYT00934</name>
</gene>
<sequence length="398" mass="45833">MVSFYKLKSFQIIIATESTETKLFNGFSVSFNWSHVNLTVVVEIAFDKDLTDKSSPLYRTYSESFRNMIYTKYKDTDGFESVTIIGFTKGCVECNYRLRIAAGKSINSTLQSVRNNAWDNETLELPGNEIVNINRSKTDRKWMTYLQIAENSSVCELQDNCNRYQICKENDNLNYPFNCNSKCTYDECGDYGYCLLHPSGNTRCICLPDTVFEHYSDSCLKSSDLTNILAVTAGLGGAVIIVIIVVIVCVCKKRRTTKKTHSNTRHNRVYGSAISMPTRMENLRANRAYNIRERADRGPPRREHMVGSSENERPAAYYNGWESISDQPAAPPRMYLPMEIWDSPRDYHTSAAIEQRRPQYVEPGDAYRLLDTENQLYIRRPRLSTQHSDMFGYRERFV</sequence>
<dbReference type="EMBL" id="NEDP02002813">
    <property type="protein sequence ID" value="OWF50008.1"/>
    <property type="molecule type" value="Genomic_DNA"/>
</dbReference>
<dbReference type="SUPFAM" id="SSF82671">
    <property type="entry name" value="SEA domain"/>
    <property type="match status" value="1"/>
</dbReference>
<keyword evidence="2" id="KW-0675">Receptor</keyword>
<keyword evidence="1" id="KW-0472">Membrane</keyword>
<keyword evidence="1" id="KW-1133">Transmembrane helix</keyword>
<comment type="caution">
    <text evidence="2">The sequence shown here is derived from an EMBL/GenBank/DDBJ whole genome shotgun (WGS) entry which is preliminary data.</text>
</comment>
<evidence type="ECO:0000256" key="1">
    <source>
        <dbReference type="SAM" id="Phobius"/>
    </source>
</evidence>
<evidence type="ECO:0000313" key="2">
    <source>
        <dbReference type="EMBL" id="OWF50008.1"/>
    </source>
</evidence>
<proteinExistence type="predicted"/>
<keyword evidence="1" id="KW-0812">Transmembrane</keyword>
<evidence type="ECO:0000313" key="3">
    <source>
        <dbReference type="Proteomes" id="UP000242188"/>
    </source>
</evidence>
<dbReference type="AlphaFoldDB" id="A0A210QMP8"/>
<reference evidence="2 3" key="1">
    <citation type="journal article" date="2017" name="Nat. Ecol. Evol.">
        <title>Scallop genome provides insights into evolution of bilaterian karyotype and development.</title>
        <authorList>
            <person name="Wang S."/>
            <person name="Zhang J."/>
            <person name="Jiao W."/>
            <person name="Li J."/>
            <person name="Xun X."/>
            <person name="Sun Y."/>
            <person name="Guo X."/>
            <person name="Huan P."/>
            <person name="Dong B."/>
            <person name="Zhang L."/>
            <person name="Hu X."/>
            <person name="Sun X."/>
            <person name="Wang J."/>
            <person name="Zhao C."/>
            <person name="Wang Y."/>
            <person name="Wang D."/>
            <person name="Huang X."/>
            <person name="Wang R."/>
            <person name="Lv J."/>
            <person name="Li Y."/>
            <person name="Zhang Z."/>
            <person name="Liu B."/>
            <person name="Lu W."/>
            <person name="Hui Y."/>
            <person name="Liang J."/>
            <person name="Zhou Z."/>
            <person name="Hou R."/>
            <person name="Li X."/>
            <person name="Liu Y."/>
            <person name="Li H."/>
            <person name="Ning X."/>
            <person name="Lin Y."/>
            <person name="Zhao L."/>
            <person name="Xing Q."/>
            <person name="Dou J."/>
            <person name="Li Y."/>
            <person name="Mao J."/>
            <person name="Guo H."/>
            <person name="Dou H."/>
            <person name="Li T."/>
            <person name="Mu C."/>
            <person name="Jiang W."/>
            <person name="Fu Q."/>
            <person name="Fu X."/>
            <person name="Miao Y."/>
            <person name="Liu J."/>
            <person name="Yu Q."/>
            <person name="Li R."/>
            <person name="Liao H."/>
            <person name="Li X."/>
            <person name="Kong Y."/>
            <person name="Jiang Z."/>
            <person name="Chourrout D."/>
            <person name="Li R."/>
            <person name="Bao Z."/>
        </authorList>
    </citation>
    <scope>NUCLEOTIDE SEQUENCE [LARGE SCALE GENOMIC DNA]</scope>
    <source>
        <strain evidence="2 3">PY_sf001</strain>
    </source>
</reference>
<keyword evidence="3" id="KW-1185">Reference proteome</keyword>
<protein>
    <submittedName>
        <fullName evidence="2">G-protein coupled receptor 116</fullName>
    </submittedName>
</protein>